<evidence type="ECO:0000313" key="4">
    <source>
        <dbReference type="Proteomes" id="UP000610303"/>
    </source>
</evidence>
<name>A0A918CI09_AGRME</name>
<feature type="domain" description="PH" evidence="2">
    <location>
        <begin position="39"/>
        <end position="161"/>
    </location>
</feature>
<dbReference type="Pfam" id="PF25362">
    <property type="entry name" value="bPH_11"/>
    <property type="match status" value="1"/>
</dbReference>
<proteinExistence type="predicted"/>
<evidence type="ECO:0000256" key="1">
    <source>
        <dbReference type="SAM" id="Phobius"/>
    </source>
</evidence>
<protein>
    <recommendedName>
        <fullName evidence="2">PH domain-containing protein</fullName>
    </recommendedName>
</protein>
<evidence type="ECO:0000313" key="3">
    <source>
        <dbReference type="EMBL" id="GGR24836.1"/>
    </source>
</evidence>
<accession>A0A918CI09</accession>
<sequence>MDKLIGAIVAVVIVAVVIWLMVRSWRRRRARDARLVAYPVPATLAAAVLETEVLYVASTPEDEPFERLAVDGLAFRGAAHLEVYDAGVLLRIAGEPASFIPVERIVGIGAASHAIDRGVEAEGLVAITWQPHESEPGEVPVRIDSYLRARYPGDTARIIDAVTNITAAEAPRSQQEGEASGD</sequence>
<gene>
    <name evidence="3" type="ORF">GCM10010196_18350</name>
</gene>
<dbReference type="InterPro" id="IPR057446">
    <property type="entry name" value="PH_bac"/>
</dbReference>
<organism evidence="3 4">
    <name type="scientific">Agromyces mediolanus</name>
    <name type="common">Corynebacterium mediolanum</name>
    <dbReference type="NCBI Taxonomy" id="41986"/>
    <lineage>
        <taxon>Bacteria</taxon>
        <taxon>Bacillati</taxon>
        <taxon>Actinomycetota</taxon>
        <taxon>Actinomycetes</taxon>
        <taxon>Micrococcales</taxon>
        <taxon>Microbacteriaceae</taxon>
        <taxon>Agromyces</taxon>
    </lineage>
</organism>
<keyword evidence="1" id="KW-0812">Transmembrane</keyword>
<evidence type="ECO:0000259" key="2">
    <source>
        <dbReference type="Pfam" id="PF25362"/>
    </source>
</evidence>
<reference evidence="3" key="2">
    <citation type="submission" date="2020-09" db="EMBL/GenBank/DDBJ databases">
        <authorList>
            <person name="Sun Q."/>
            <person name="Ohkuma M."/>
        </authorList>
    </citation>
    <scope>NUCLEOTIDE SEQUENCE</scope>
    <source>
        <strain evidence="3">JCM 3346</strain>
    </source>
</reference>
<keyword evidence="4" id="KW-1185">Reference proteome</keyword>
<reference evidence="3" key="1">
    <citation type="journal article" date="2014" name="Int. J. Syst. Evol. Microbiol.">
        <title>Complete genome sequence of Corynebacterium casei LMG S-19264T (=DSM 44701T), isolated from a smear-ripened cheese.</title>
        <authorList>
            <consortium name="US DOE Joint Genome Institute (JGI-PGF)"/>
            <person name="Walter F."/>
            <person name="Albersmeier A."/>
            <person name="Kalinowski J."/>
            <person name="Ruckert C."/>
        </authorList>
    </citation>
    <scope>NUCLEOTIDE SEQUENCE</scope>
    <source>
        <strain evidence="3">JCM 3346</strain>
    </source>
</reference>
<feature type="transmembrane region" description="Helical" evidence="1">
    <location>
        <begin position="6"/>
        <end position="25"/>
    </location>
</feature>
<comment type="caution">
    <text evidence="3">The sequence shown here is derived from an EMBL/GenBank/DDBJ whole genome shotgun (WGS) entry which is preliminary data.</text>
</comment>
<dbReference type="RefSeq" id="WP_189084910.1">
    <property type="nucleotide sequence ID" value="NZ_BMRJ01000001.1"/>
</dbReference>
<dbReference type="Proteomes" id="UP000610303">
    <property type="component" value="Unassembled WGS sequence"/>
</dbReference>
<keyword evidence="1" id="KW-0472">Membrane</keyword>
<dbReference type="EMBL" id="BMRJ01000001">
    <property type="protein sequence ID" value="GGR24836.1"/>
    <property type="molecule type" value="Genomic_DNA"/>
</dbReference>
<keyword evidence="1" id="KW-1133">Transmembrane helix</keyword>
<dbReference type="AlphaFoldDB" id="A0A918CI09"/>